<reference evidence="3 4" key="1">
    <citation type="journal article" date="2010" name="Nature">
        <title>The Ectocarpus genome and the independent evolution of multicellularity in brown algae.</title>
        <authorList>
            <person name="Cock J.M."/>
            <person name="Sterck L."/>
            <person name="Rouze P."/>
            <person name="Scornet D."/>
            <person name="Allen A.E."/>
            <person name="Amoutzias G."/>
            <person name="Anthouard V."/>
            <person name="Artiguenave F."/>
            <person name="Aury J.M."/>
            <person name="Badger J.H."/>
            <person name="Beszteri B."/>
            <person name="Billiau K."/>
            <person name="Bonnet E."/>
            <person name="Bothwell J.H."/>
            <person name="Bowler C."/>
            <person name="Boyen C."/>
            <person name="Brownlee C."/>
            <person name="Carrano C.J."/>
            <person name="Charrier B."/>
            <person name="Cho G.Y."/>
            <person name="Coelho S.M."/>
            <person name="Collen J."/>
            <person name="Corre E."/>
            <person name="Da Silva C."/>
            <person name="Delage L."/>
            <person name="Delaroque N."/>
            <person name="Dittami S.M."/>
            <person name="Doulbeau S."/>
            <person name="Elias M."/>
            <person name="Farnham G."/>
            <person name="Gachon C.M."/>
            <person name="Gschloessl B."/>
            <person name="Heesch S."/>
            <person name="Jabbari K."/>
            <person name="Jubin C."/>
            <person name="Kawai H."/>
            <person name="Kimura K."/>
            <person name="Kloareg B."/>
            <person name="Kupper F.C."/>
            <person name="Lang D."/>
            <person name="Le Bail A."/>
            <person name="Leblanc C."/>
            <person name="Lerouge P."/>
            <person name="Lohr M."/>
            <person name="Lopez P.J."/>
            <person name="Martens C."/>
            <person name="Maumus F."/>
            <person name="Michel G."/>
            <person name="Miranda-Saavedra D."/>
            <person name="Morales J."/>
            <person name="Moreau H."/>
            <person name="Motomura T."/>
            <person name="Nagasato C."/>
            <person name="Napoli C.A."/>
            <person name="Nelson D.R."/>
            <person name="Nyvall-Collen P."/>
            <person name="Peters A.F."/>
            <person name="Pommier C."/>
            <person name="Potin P."/>
            <person name="Poulain J."/>
            <person name="Quesneville H."/>
            <person name="Read B."/>
            <person name="Rensing S.A."/>
            <person name="Ritter A."/>
            <person name="Rousvoal S."/>
            <person name="Samanta M."/>
            <person name="Samson G."/>
            <person name="Schroeder D.C."/>
            <person name="Segurens B."/>
            <person name="Strittmatter M."/>
            <person name="Tonon T."/>
            <person name="Tregear J.W."/>
            <person name="Valentin K."/>
            <person name="von Dassow P."/>
            <person name="Yamagishi T."/>
            <person name="Van de Peer Y."/>
            <person name="Wincker P."/>
        </authorList>
    </citation>
    <scope>NUCLEOTIDE SEQUENCE [LARGE SCALE GENOMIC DNA]</scope>
    <source>
        <strain evidence="4">Ec32 / CCAP1310/4</strain>
    </source>
</reference>
<feature type="region of interest" description="Disordered" evidence="1">
    <location>
        <begin position="2190"/>
        <end position="2216"/>
    </location>
</feature>
<keyword evidence="4" id="KW-1185">Reference proteome</keyword>
<feature type="compositionally biased region" description="Basic and acidic residues" evidence="1">
    <location>
        <begin position="154"/>
        <end position="170"/>
    </location>
</feature>
<feature type="compositionally biased region" description="Low complexity" evidence="1">
    <location>
        <begin position="2309"/>
        <end position="2324"/>
    </location>
</feature>
<feature type="compositionally biased region" description="Low complexity" evidence="1">
    <location>
        <begin position="35"/>
        <end position="44"/>
    </location>
</feature>
<feature type="region of interest" description="Disordered" evidence="1">
    <location>
        <begin position="1812"/>
        <end position="1865"/>
    </location>
</feature>
<feature type="compositionally biased region" description="Polar residues" evidence="1">
    <location>
        <begin position="800"/>
        <end position="816"/>
    </location>
</feature>
<feature type="region of interest" description="Disordered" evidence="1">
    <location>
        <begin position="1"/>
        <end position="85"/>
    </location>
</feature>
<feature type="compositionally biased region" description="Basic and acidic residues" evidence="1">
    <location>
        <begin position="829"/>
        <end position="839"/>
    </location>
</feature>
<feature type="compositionally biased region" description="Polar residues" evidence="1">
    <location>
        <begin position="51"/>
        <end position="60"/>
    </location>
</feature>
<protein>
    <submittedName>
        <fullName evidence="3">Ciliary dynein heavy chain, putative</fullName>
    </submittedName>
</protein>
<feature type="region of interest" description="Disordered" evidence="1">
    <location>
        <begin position="2480"/>
        <end position="2528"/>
    </location>
</feature>
<dbReference type="STRING" id="2880.D8LEQ1"/>
<evidence type="ECO:0000259" key="2">
    <source>
        <dbReference type="Pfam" id="PF08393"/>
    </source>
</evidence>
<feature type="compositionally biased region" description="Pro residues" evidence="1">
    <location>
        <begin position="1813"/>
        <end position="1823"/>
    </location>
</feature>
<feature type="compositionally biased region" description="Polar residues" evidence="1">
    <location>
        <begin position="1694"/>
        <end position="1706"/>
    </location>
</feature>
<dbReference type="PANTHER" id="PTHR45703">
    <property type="entry name" value="DYNEIN HEAVY CHAIN"/>
    <property type="match status" value="1"/>
</dbReference>
<proteinExistence type="predicted"/>
<dbReference type="InterPro" id="IPR042222">
    <property type="entry name" value="Dynein_2_N"/>
</dbReference>
<dbReference type="InParanoid" id="D8LEQ1"/>
<dbReference type="Gene3D" id="3.40.50.300">
    <property type="entry name" value="P-loop containing nucleotide triphosphate hydrolases"/>
    <property type="match status" value="1"/>
</dbReference>
<dbReference type="Pfam" id="PF08393">
    <property type="entry name" value="DHC_N2"/>
    <property type="match status" value="1"/>
</dbReference>
<dbReference type="GO" id="GO:0051959">
    <property type="term" value="F:dynein light intermediate chain binding"/>
    <property type="evidence" value="ECO:0007669"/>
    <property type="project" value="InterPro"/>
</dbReference>
<dbReference type="GO" id="GO:0045505">
    <property type="term" value="F:dynein intermediate chain binding"/>
    <property type="evidence" value="ECO:0007669"/>
    <property type="project" value="InterPro"/>
</dbReference>
<feature type="region of interest" description="Disordered" evidence="1">
    <location>
        <begin position="800"/>
        <end position="871"/>
    </location>
</feature>
<dbReference type="Gene3D" id="1.20.58.1120">
    <property type="match status" value="1"/>
</dbReference>
<sequence>MNRAWNQMPSVHRPPDGGSPNKESSNTGLPSEDQASSVAVAARRPSLEQVLLSTVNQATSRKAGGDIDDDDDERSATEPPTSWSFAARQRIRQELRGLALDHGERLLGVVARRLVAVPEERGTGATNADGIVRGRAAAGERTQREQPSAGHGGLDSRGEEGHQEQAERPPRQRRQPKQPGVCDQEQGGKEDEEEDDDDDNDDVIRHQVVRRRRNLRHEARPYDSWNMRWALAVDEGDMADLSTLALEACLLEEATGDGSEAGAEEGADLVVKWRKAFREAVTSTGGKRDSLAPSRFNFCSRISVQDNCLSVPRAIQLACELIPHATETLAIKNPLGAKPVLIETFEAEITPNLRGEEFFPITHRFSGEQKGVTEDVFLSAALKLSAACLGGIDAQLSEVSSDFSEEEDGEVEALMVSRLAADEEKQREHARPINENKDHRNPTVLDASMWDANSNTDSLSGVEVAAHPSRTRTSMRPEHLSEIYGISTAPCGGISLKVDVRGNFEEWDLQVFPPLEDFVRRAKQAQVQVLTALARVPCILEHPDVKPYQTMVEGYGLGFELPQGGDEEIASERENTSTSWQETGGRGIAETTHRMEQVAEGPMDECGWLENLSEDPYYRGLQDKVFLSLASSHNSVYRMVDGFRPLLQEFQALGTFTAEREREYERLQSTSDPDAIAADVIASAKRTGNKAGCLDLSPVLLAKPTTEWLHSWYSRFERFRQTVRATKIDSPQALLSINATDLITYLVAVFLCQIEQWLWQLRDEVQKLQELGILLKKIGCFDAWPLPRLAVKTGSGVVSANGDGSSMPLSPPTTSKPAEITAFSPTKTSRGDGNGKDETPTNDVARSEQQTDPPPDDGGKNNVSRGTAGKSCGFFDDRGGYDFRAVENQTREATENVGYHLVVLQRSVDQAHINMRIASQEFSSLLRKALESLSRDIDRLEADILDPALSNASTDPTKACSRLEGYRQRLADLQEDESRYHHYSGFLDKDVVRALAKGGGKNQFDEENMRLDLERVGAERRQLVLKWEAQRKAVHIRQEWESSALIFCDADVMASQLSRVVRAHAFAVETAGCADEVSASCEATLAHLGRVVEAVGFLHNRDLSAAYWERVEQAMPLNEDLKRAARKEFMPALRHAAGLEKGPPADINDNNGESFNQAEPPSAEKGEKTAIEKTGVADSVDPLATESTDSVTGPSSSGTAKVFSSVATRVIPPKFDAGGKLRVSKAAAVVSSVAGRERRGDARRRAEVYEVFPMAAEWGGLSLATLLNHELLEKIKVIGSISAEATASAVLRNTLEELEGVWEAAPMIFLWRFNEGAPAPGITKQSPTVDSDSLRRRRLYSRVLAEPALVQQGYSAGTIAGGVGGGGSGGASDLPASEGFTSLLSNGDELLRLAEHCRLVVDSVVDAPSALLAVGNIGQAALEWQKRISWFQEILTNWMAVQEQWVRLAPAFVPEHLDDGVPAHDRVRFTDVSGSFQNILGTLRADTCMTVLAGKQQGAERGGRSLLAKVRKLQDDLEGVSITMDRLFRDWAAGRVGSGAAAGETNERAACMFRGIGEILWKEVVSTNGTTVRTHMAATGVRCCGAGLEAVPFSSPIPAVGRLEIWVRDFDRQLMSAIAEDVEIAANSLRQYQAGGGFGHLGLRTSGLNAIPGLLPKSGIPSSSNKPANTATSERSGGDPYAVGGDGDGGKNGEQTTTGRQPSVQGQLLARGAHWTAQIESVLACTISEPLHSTDGGNGGGGAAGVSAATNKPERNKLQDVLESLLLSLNAWSGEFSQPDGLTAYNSLTITALTTQALQQRDVVEELLQTVLMPPPSPSPTPPSENGGQGRQAGETLATSAASGMAPSSPTARSAPSSINGHRDREHGIDEEENYFPFLWACHLRHYYTSPEEVQPLNGRAQQRSDLQTDNDDRSDHGAAGSGGTKNEGRGGYEDQENDSVPPPPPPLIRVSVGPWNVPYGFEYAGTLERLWLTPLSERCLLHAVHCAKAVSSVIASTLMAGGVTVFAGVDELPKVSLAVLAESLRAVMLCMHAGQEKVLVNGEEVPLSTTPHLLPNFDPILHQWRLLPWGRQRAAGAGNCYHNNPGGGGGGGPFLGFFATLARTGPDPQLPLSVRAAFRPVLTVLPNIPLILEAMLLSRGFVGARALVLGLVGGLRELQNIPAPCHTRSDGNAGTPGSMHTGKLSFETATAAEKSSNKSSNNRCSAGGDSVTRPADPATLLHTVAVKAVRTAAELLAPETARELRAARRKLGLASLTSSERKEKTKHLSRAVEARVLIAGFVRALLFEETGGDPRALKSQKTKKPALSTSGNTNSTSSASAASAPKIVPVDNLAATPKDAGQLEIDARRAVMVSTFQKTQVLQEILKPLEDMAATGRKLAQQNLKLRATELAESGTAIRSRDVAQLKTLAKRALIMNGMSPTKDQIDAAAELWQALWSCSRPAVIMTGAAGIGKSSILQAMPKMAEHVDLINRKLNKSLKKQVPKAKKKQDGAEAGGATTQHPNASVLDPPGAVFEPPANSRGAAPYRRIVNRQVPFLAYVNATSTGRKGGNKSDDGGTVASGASGSSKGTKATTISETSNVSGASSDGGASVFSQRSAATKSSSASGKSSSAGSGVARVGKCGSGGIPPATIEGSAFVVPAQEIEVLYTGGCSAEHLIGSTDDKGCWLDGLLVRRLRALVEGVRGGACTTAKRSRHRACGVGTGDVCLPPAGKATSGFSHGCRSRLLVLDGPISRVLEGILASDHAGGPPLTGPEECRHSSRCLLLPDGEALALDAWGHVAVETGDVRHLSPSTITGAAIVHLRADGPALVKGMREVGH</sequence>
<accession>D8LEQ1</accession>
<feature type="region of interest" description="Disordered" evidence="1">
    <location>
        <begin position="1137"/>
        <end position="1168"/>
    </location>
</feature>
<feature type="compositionally biased region" description="Low complexity" evidence="1">
    <location>
        <begin position="1846"/>
        <end position="1858"/>
    </location>
</feature>
<feature type="region of interest" description="Disordered" evidence="1">
    <location>
        <begin position="1898"/>
        <end position="1948"/>
    </location>
</feature>
<dbReference type="Proteomes" id="UP000002630">
    <property type="component" value="Linkage Group LG27"/>
</dbReference>
<feature type="compositionally biased region" description="Polar residues" evidence="1">
    <location>
        <begin position="1660"/>
        <end position="1675"/>
    </location>
</feature>
<organism evidence="3 4">
    <name type="scientific">Ectocarpus siliculosus</name>
    <name type="common">Brown alga</name>
    <name type="synonym">Conferva siliculosa</name>
    <dbReference type="NCBI Taxonomy" id="2880"/>
    <lineage>
        <taxon>Eukaryota</taxon>
        <taxon>Sar</taxon>
        <taxon>Stramenopiles</taxon>
        <taxon>Ochrophyta</taxon>
        <taxon>PX clade</taxon>
        <taxon>Phaeophyceae</taxon>
        <taxon>Ectocarpales</taxon>
        <taxon>Ectocarpaceae</taxon>
        <taxon>Ectocarpus</taxon>
    </lineage>
</organism>
<evidence type="ECO:0000313" key="4">
    <source>
        <dbReference type="Proteomes" id="UP000002630"/>
    </source>
</evidence>
<dbReference type="EMBL" id="FN649752">
    <property type="protein sequence ID" value="CBN78614.1"/>
    <property type="molecule type" value="Genomic_DNA"/>
</dbReference>
<evidence type="ECO:0000256" key="1">
    <source>
        <dbReference type="SAM" id="MobiDB-lite"/>
    </source>
</evidence>
<dbReference type="InterPro" id="IPR013602">
    <property type="entry name" value="Dynein_heavy_linker"/>
</dbReference>
<gene>
    <name evidence="3" type="ORF">Esi_0137_0065</name>
</gene>
<dbReference type="InterPro" id="IPR026983">
    <property type="entry name" value="DHC"/>
</dbReference>
<evidence type="ECO:0000313" key="3">
    <source>
        <dbReference type="EMBL" id="CBN78614.1"/>
    </source>
</evidence>
<feature type="compositionally biased region" description="Polar residues" evidence="1">
    <location>
        <begin position="841"/>
        <end position="851"/>
    </location>
</feature>
<feature type="compositionally biased region" description="Polar residues" evidence="1">
    <location>
        <begin position="1148"/>
        <end position="1159"/>
    </location>
</feature>
<dbReference type="GO" id="GO:0030286">
    <property type="term" value="C:dynein complex"/>
    <property type="evidence" value="ECO:0007669"/>
    <property type="project" value="InterPro"/>
</dbReference>
<dbReference type="Gene3D" id="1.20.140.100">
    <property type="entry name" value="Dynein heavy chain, N-terminal domain 2"/>
    <property type="match status" value="1"/>
</dbReference>
<feature type="region of interest" description="Disordered" evidence="1">
    <location>
        <begin position="2545"/>
        <end position="2593"/>
    </location>
</feature>
<feature type="compositionally biased region" description="Acidic residues" evidence="1">
    <location>
        <begin position="190"/>
        <end position="201"/>
    </location>
</feature>
<feature type="region of interest" description="Disordered" evidence="1">
    <location>
        <begin position="2295"/>
        <end position="2324"/>
    </location>
</feature>
<feature type="compositionally biased region" description="Basic residues" evidence="1">
    <location>
        <begin position="2480"/>
        <end position="2489"/>
    </location>
</feature>
<dbReference type="InterPro" id="IPR027417">
    <property type="entry name" value="P-loop_NTPase"/>
</dbReference>
<feature type="region of interest" description="Disordered" evidence="1">
    <location>
        <begin position="1655"/>
        <end position="1708"/>
    </location>
</feature>
<feature type="domain" description="Dynein heavy chain linker" evidence="2">
    <location>
        <begin position="1415"/>
        <end position="1519"/>
    </location>
</feature>
<name>D8LEQ1_ECTSI</name>
<dbReference type="OrthoDB" id="10473861at2759"/>
<feature type="region of interest" description="Disordered" evidence="1">
    <location>
        <begin position="137"/>
        <end position="205"/>
    </location>
</feature>
<feature type="region of interest" description="Disordered" evidence="1">
    <location>
        <begin position="422"/>
        <end position="441"/>
    </location>
</feature>
<feature type="compositionally biased region" description="Low complexity" evidence="1">
    <location>
        <begin position="2558"/>
        <end position="2593"/>
    </location>
</feature>
<dbReference type="GO" id="GO:0007018">
    <property type="term" value="P:microtubule-based movement"/>
    <property type="evidence" value="ECO:0007669"/>
    <property type="project" value="InterPro"/>
</dbReference>
<dbReference type="EMBL" id="FN647981">
    <property type="protein sequence ID" value="CBN78614.1"/>
    <property type="molecule type" value="Genomic_DNA"/>
</dbReference>